<evidence type="ECO:0000256" key="3">
    <source>
        <dbReference type="ARBA" id="ARBA00022448"/>
    </source>
</evidence>
<dbReference type="InterPro" id="IPR036837">
    <property type="entry name" value="Cation_efflux_CTD_sf"/>
</dbReference>
<feature type="domain" description="Cation efflux protein transmembrane" evidence="8">
    <location>
        <begin position="15"/>
        <end position="207"/>
    </location>
</feature>
<evidence type="ECO:0000259" key="8">
    <source>
        <dbReference type="Pfam" id="PF01545"/>
    </source>
</evidence>
<proteinExistence type="inferred from homology"/>
<dbReference type="Gene3D" id="1.20.1510.10">
    <property type="entry name" value="Cation efflux protein transmembrane domain"/>
    <property type="match status" value="1"/>
</dbReference>
<comment type="subcellular location">
    <subcellularLocation>
        <location evidence="1">Membrane</location>
        <topology evidence="1">Multi-pass membrane protein</topology>
    </subcellularLocation>
</comment>
<dbReference type="InterPro" id="IPR058533">
    <property type="entry name" value="Cation_efflux_TM"/>
</dbReference>
<feature type="domain" description="Cation efflux protein cytoplasmic" evidence="9">
    <location>
        <begin position="212"/>
        <end position="289"/>
    </location>
</feature>
<keyword evidence="6 7" id="KW-0472">Membrane</keyword>
<evidence type="ECO:0000256" key="6">
    <source>
        <dbReference type="ARBA" id="ARBA00023136"/>
    </source>
</evidence>
<sequence>MQRSERFDSAERIIRIGFWINAFLMIFKLGAGYWGHSDAVFADGIESACDFIAIFATLLAFKLGRLPFDKQHPYGHGRAENLAALLVSLVIILSGLWILGDSVHAILNRSFKSPAIIAVIASFLTIIIKEWLYRFTNKTATRLNSPALLAMAKDHRKDAITSVATLFGVCGAFFGFSILDPLAAGLTSFFILHIGWHTFREASHDLMDGAAPTDFIEEVTRLAENVEGVEHVHEIRGRRSGQYVIIDLKLEMDPDMTVKTSHGVATKVKELIFEGFPNVGDVMIHINPHEEEHEDLIRL</sequence>
<evidence type="ECO:0000313" key="10">
    <source>
        <dbReference type="EMBL" id="MBT1071728.1"/>
    </source>
</evidence>
<evidence type="ECO:0000256" key="1">
    <source>
        <dbReference type="ARBA" id="ARBA00004141"/>
    </source>
</evidence>
<dbReference type="Proteomes" id="UP000784128">
    <property type="component" value="Unassembled WGS sequence"/>
</dbReference>
<name>A0ABS5U7U1_9BACT</name>
<dbReference type="Pfam" id="PF01545">
    <property type="entry name" value="Cation_efflux"/>
    <property type="match status" value="1"/>
</dbReference>
<feature type="transmembrane region" description="Helical" evidence="7">
    <location>
        <begin position="12"/>
        <end position="34"/>
    </location>
</feature>
<dbReference type="InterPro" id="IPR027470">
    <property type="entry name" value="Cation_efflux_CTD"/>
</dbReference>
<dbReference type="RefSeq" id="WP_214297810.1">
    <property type="nucleotide sequence ID" value="NZ_JAHDYS010000006.1"/>
</dbReference>
<dbReference type="InterPro" id="IPR027469">
    <property type="entry name" value="Cation_efflux_TMD_sf"/>
</dbReference>
<feature type="transmembrane region" description="Helical" evidence="7">
    <location>
        <begin position="111"/>
        <end position="132"/>
    </location>
</feature>
<evidence type="ECO:0000256" key="5">
    <source>
        <dbReference type="ARBA" id="ARBA00022989"/>
    </source>
</evidence>
<keyword evidence="4 7" id="KW-0812">Transmembrane</keyword>
<dbReference type="EMBL" id="JAHDYS010000006">
    <property type="protein sequence ID" value="MBT1071728.1"/>
    <property type="molecule type" value="Genomic_DNA"/>
</dbReference>
<gene>
    <name evidence="10" type="ORF">KJB30_08035</name>
</gene>
<protein>
    <submittedName>
        <fullName evidence="10">Cation diffusion facilitator family transporter</fullName>
    </submittedName>
</protein>
<evidence type="ECO:0000256" key="7">
    <source>
        <dbReference type="SAM" id="Phobius"/>
    </source>
</evidence>
<dbReference type="Gene3D" id="3.30.70.1350">
    <property type="entry name" value="Cation efflux protein, cytoplasmic domain"/>
    <property type="match status" value="1"/>
</dbReference>
<dbReference type="NCBIfam" id="TIGR01297">
    <property type="entry name" value="CDF"/>
    <property type="match status" value="1"/>
</dbReference>
<keyword evidence="3" id="KW-0813">Transport</keyword>
<dbReference type="SUPFAM" id="SSF160240">
    <property type="entry name" value="Cation efflux protein cytoplasmic domain-like"/>
    <property type="match status" value="1"/>
</dbReference>
<evidence type="ECO:0000259" key="9">
    <source>
        <dbReference type="Pfam" id="PF16916"/>
    </source>
</evidence>
<organism evidence="10 11">
    <name type="scientific">Pelotalea chapellei</name>
    <dbReference type="NCBI Taxonomy" id="44671"/>
    <lineage>
        <taxon>Bacteria</taxon>
        <taxon>Pseudomonadati</taxon>
        <taxon>Thermodesulfobacteriota</taxon>
        <taxon>Desulfuromonadia</taxon>
        <taxon>Geobacterales</taxon>
        <taxon>Geobacteraceae</taxon>
        <taxon>Pelotalea</taxon>
    </lineage>
</organism>
<evidence type="ECO:0000256" key="2">
    <source>
        <dbReference type="ARBA" id="ARBA00008114"/>
    </source>
</evidence>
<feature type="transmembrane region" description="Helical" evidence="7">
    <location>
        <begin position="40"/>
        <end position="61"/>
    </location>
</feature>
<dbReference type="SUPFAM" id="SSF161111">
    <property type="entry name" value="Cation efflux protein transmembrane domain-like"/>
    <property type="match status" value="1"/>
</dbReference>
<comment type="similarity">
    <text evidence="2">Belongs to the cation diffusion facilitator (CDF) transporter (TC 2.A.4) family.</text>
</comment>
<feature type="transmembrane region" description="Helical" evidence="7">
    <location>
        <begin position="159"/>
        <end position="176"/>
    </location>
</feature>
<dbReference type="PANTHER" id="PTHR43840">
    <property type="entry name" value="MITOCHONDRIAL METAL TRANSPORTER 1-RELATED"/>
    <property type="match status" value="1"/>
</dbReference>
<dbReference type="InterPro" id="IPR002524">
    <property type="entry name" value="Cation_efflux"/>
</dbReference>
<dbReference type="PANTHER" id="PTHR43840:SF15">
    <property type="entry name" value="MITOCHONDRIAL METAL TRANSPORTER 1-RELATED"/>
    <property type="match status" value="1"/>
</dbReference>
<feature type="transmembrane region" description="Helical" evidence="7">
    <location>
        <begin position="82"/>
        <end position="99"/>
    </location>
</feature>
<dbReference type="Pfam" id="PF16916">
    <property type="entry name" value="ZT_dimer"/>
    <property type="match status" value="1"/>
</dbReference>
<evidence type="ECO:0000313" key="11">
    <source>
        <dbReference type="Proteomes" id="UP000784128"/>
    </source>
</evidence>
<accession>A0ABS5U7U1</accession>
<reference evidence="10 11" key="1">
    <citation type="submission" date="2021-05" db="EMBL/GenBank/DDBJ databases">
        <title>The draft genome of Geobacter chapellei DSM 13688.</title>
        <authorList>
            <person name="Xu Z."/>
            <person name="Masuda Y."/>
            <person name="Itoh H."/>
            <person name="Senoo K."/>
        </authorList>
    </citation>
    <scope>NUCLEOTIDE SEQUENCE [LARGE SCALE GENOMIC DNA]</scope>
    <source>
        <strain evidence="10 11">DSM 13688</strain>
    </source>
</reference>
<keyword evidence="11" id="KW-1185">Reference proteome</keyword>
<keyword evidence="5 7" id="KW-1133">Transmembrane helix</keyword>
<dbReference type="InterPro" id="IPR050291">
    <property type="entry name" value="CDF_Transporter"/>
</dbReference>
<evidence type="ECO:0000256" key="4">
    <source>
        <dbReference type="ARBA" id="ARBA00022692"/>
    </source>
</evidence>
<comment type="caution">
    <text evidence="10">The sequence shown here is derived from an EMBL/GenBank/DDBJ whole genome shotgun (WGS) entry which is preliminary data.</text>
</comment>